<sequence length="228" mass="25424">MESSLRIRPVSLSAFGTATYRGGGTTVIRACPRLSKSASYLRVVMWTFLQTRTSIHNWGVWRDAGQRPFATAYLSPEVTQRRDLCVACGTRVTRLLLDRLDSKDPAVIGIGFQTSRGGDGIQVHTRREVILYGGRYTLSGIGPAHDLERLGIPLVQESDAPWKNLPCCGCKHLPRYCIVYMVEGQRDRFGEYCGHKLASPDAVAASLGEIEPPFMLPTKEYKIFREDT</sequence>
<comment type="caution">
    <text evidence="1">The sequence shown here is derived from an EMBL/GenBank/DDBJ whole genome shotgun (WGS) entry which is preliminary data.</text>
</comment>
<dbReference type="Gene3D" id="3.50.50.60">
    <property type="entry name" value="FAD/NAD(P)-binding domain"/>
    <property type="match status" value="1"/>
</dbReference>
<reference evidence="1 2" key="1">
    <citation type="submission" date="2017-08" db="EMBL/GenBank/DDBJ databases">
        <title>Harnessing the power of phylogenomics to disentangle the directionality and signatures of interkingdom host jumping in the parasitic fungal genus Tolypocladium.</title>
        <authorList>
            <person name="Quandt C.A."/>
            <person name="Patterson W."/>
            <person name="Spatafora J.W."/>
        </authorList>
    </citation>
    <scope>NUCLEOTIDE SEQUENCE [LARGE SCALE GENOMIC DNA]</scope>
    <source>
        <strain evidence="1 2">CBS 113982</strain>
    </source>
</reference>
<keyword evidence="2" id="KW-1185">Reference proteome</keyword>
<dbReference type="InterPro" id="IPR036188">
    <property type="entry name" value="FAD/NAD-bd_sf"/>
</dbReference>
<organism evidence="1 2">
    <name type="scientific">Tolypocladium capitatum</name>
    <dbReference type="NCBI Taxonomy" id="45235"/>
    <lineage>
        <taxon>Eukaryota</taxon>
        <taxon>Fungi</taxon>
        <taxon>Dikarya</taxon>
        <taxon>Ascomycota</taxon>
        <taxon>Pezizomycotina</taxon>
        <taxon>Sordariomycetes</taxon>
        <taxon>Hypocreomycetidae</taxon>
        <taxon>Hypocreales</taxon>
        <taxon>Ophiocordycipitaceae</taxon>
        <taxon>Tolypocladium</taxon>
    </lineage>
</organism>
<proteinExistence type="predicted"/>
<name>A0A2K3Q8A9_9HYPO</name>
<dbReference type="SUPFAM" id="SSF51905">
    <property type="entry name" value="FAD/NAD(P)-binding domain"/>
    <property type="match status" value="1"/>
</dbReference>
<gene>
    <name evidence="1" type="ORF">TCAP_06267</name>
</gene>
<dbReference type="EMBL" id="NRSZ01001044">
    <property type="protein sequence ID" value="PNY23795.1"/>
    <property type="molecule type" value="Genomic_DNA"/>
</dbReference>
<dbReference type="AlphaFoldDB" id="A0A2K3Q8A9"/>
<dbReference type="OrthoDB" id="269227at2759"/>
<dbReference type="Proteomes" id="UP000236621">
    <property type="component" value="Unassembled WGS sequence"/>
</dbReference>
<evidence type="ECO:0000313" key="2">
    <source>
        <dbReference type="Proteomes" id="UP000236621"/>
    </source>
</evidence>
<dbReference type="STRING" id="45235.A0A2K3Q8A9"/>
<evidence type="ECO:0000313" key="1">
    <source>
        <dbReference type="EMBL" id="PNY23795.1"/>
    </source>
</evidence>
<feature type="non-terminal residue" evidence="1">
    <location>
        <position position="228"/>
    </location>
</feature>
<accession>A0A2K3Q8A9</accession>
<protein>
    <submittedName>
        <fullName evidence="1">Glucose dehydrogenase</fullName>
    </submittedName>
</protein>